<evidence type="ECO:0000256" key="7">
    <source>
        <dbReference type="ARBA" id="ARBA00022777"/>
    </source>
</evidence>
<dbReference type="GO" id="GO:0005737">
    <property type="term" value="C:cytoplasm"/>
    <property type="evidence" value="ECO:0007669"/>
    <property type="project" value="UniProtKB-SubCell"/>
</dbReference>
<accession>A0A1T4WNM2</accession>
<evidence type="ECO:0000256" key="6">
    <source>
        <dbReference type="ARBA" id="ARBA00022683"/>
    </source>
</evidence>
<dbReference type="PROSITE" id="PS51101">
    <property type="entry name" value="PTS_EIIB_TYPE_4"/>
    <property type="match status" value="1"/>
</dbReference>
<evidence type="ECO:0000256" key="4">
    <source>
        <dbReference type="ARBA" id="ARBA00022597"/>
    </source>
</evidence>
<dbReference type="EMBL" id="FUYH01000002">
    <property type="protein sequence ID" value="SKA78485.1"/>
    <property type="molecule type" value="Genomic_DNA"/>
</dbReference>
<dbReference type="RefSeq" id="WP_078695435.1">
    <property type="nucleotide sequence ID" value="NZ_FUYH01000002.1"/>
</dbReference>
<dbReference type="AlphaFoldDB" id="A0A1T4WNM2"/>
<evidence type="ECO:0000256" key="1">
    <source>
        <dbReference type="ARBA" id="ARBA00004496"/>
    </source>
</evidence>
<dbReference type="InterPro" id="IPR004720">
    <property type="entry name" value="PTS_IIB_sorbose-sp"/>
</dbReference>
<proteinExistence type="predicted"/>
<protein>
    <submittedName>
        <fullName evidence="9">PTS system, mannose-specific IIB component</fullName>
    </submittedName>
</protein>
<dbReference type="Proteomes" id="UP000190105">
    <property type="component" value="Unassembled WGS sequence"/>
</dbReference>
<gene>
    <name evidence="9" type="ORF">SAMN05443428_102140</name>
</gene>
<dbReference type="OrthoDB" id="9788818at2"/>
<keyword evidence="7" id="KW-0418">Kinase</keyword>
<dbReference type="Gene3D" id="3.40.35.10">
    <property type="entry name" value="Phosphotransferase system, sorbose subfamily IIB component"/>
    <property type="match status" value="1"/>
</dbReference>
<dbReference type="SUPFAM" id="SSF52728">
    <property type="entry name" value="PTS IIb component"/>
    <property type="match status" value="1"/>
</dbReference>
<evidence type="ECO:0000256" key="3">
    <source>
        <dbReference type="ARBA" id="ARBA00022490"/>
    </source>
</evidence>
<reference evidence="10" key="1">
    <citation type="submission" date="2017-02" db="EMBL/GenBank/DDBJ databases">
        <authorList>
            <person name="Varghese N."/>
            <person name="Submissions S."/>
        </authorList>
    </citation>
    <scope>NUCLEOTIDE SEQUENCE [LARGE SCALE GENOMIC DNA]</scope>
    <source>
        <strain evidence="10">USBA 833</strain>
    </source>
</reference>
<feature type="domain" description="PTS EIIB type-4" evidence="8">
    <location>
        <begin position="1"/>
        <end position="160"/>
    </location>
</feature>
<sequence>MLKVVRLDERLVHGQIVNNWCSSEGITEIMVVDKNVVRDEIRKTFIEMAVPEGINILFCDVDEAVEIYEEESEYEELMILFSNPFEILEFLEKGGHFEKVNIGGLPYKDGKRRISTAIYVSESEIEAFKKIAEKNIVLDVRMLPTDKSINVLTLLQLKEE</sequence>
<evidence type="ECO:0000256" key="2">
    <source>
        <dbReference type="ARBA" id="ARBA00022448"/>
    </source>
</evidence>
<evidence type="ECO:0000259" key="8">
    <source>
        <dbReference type="PROSITE" id="PS51101"/>
    </source>
</evidence>
<keyword evidence="6" id="KW-0598">Phosphotransferase system</keyword>
<dbReference type="GO" id="GO:0009401">
    <property type="term" value="P:phosphoenolpyruvate-dependent sugar phosphotransferase system"/>
    <property type="evidence" value="ECO:0007669"/>
    <property type="project" value="UniProtKB-KW"/>
</dbReference>
<name>A0A1T4WNM2_9CLOT</name>
<evidence type="ECO:0000313" key="9">
    <source>
        <dbReference type="EMBL" id="SKA78485.1"/>
    </source>
</evidence>
<keyword evidence="3" id="KW-0963">Cytoplasm</keyword>
<organism evidence="9 10">
    <name type="scientific">Caloramator quimbayensis</name>
    <dbReference type="NCBI Taxonomy" id="1147123"/>
    <lineage>
        <taxon>Bacteria</taxon>
        <taxon>Bacillati</taxon>
        <taxon>Bacillota</taxon>
        <taxon>Clostridia</taxon>
        <taxon>Eubacteriales</taxon>
        <taxon>Clostridiaceae</taxon>
        <taxon>Caloramator</taxon>
    </lineage>
</organism>
<dbReference type="InterPro" id="IPR036667">
    <property type="entry name" value="PTS_IIB_sorbose-sp_sf"/>
</dbReference>
<dbReference type="Pfam" id="PF03830">
    <property type="entry name" value="PTSIIB_sorb"/>
    <property type="match status" value="1"/>
</dbReference>
<dbReference type="STRING" id="1147123.SAMN05443428_102140"/>
<keyword evidence="10" id="KW-1185">Reference proteome</keyword>
<keyword evidence="4" id="KW-0762">Sugar transport</keyword>
<keyword evidence="2" id="KW-0813">Transport</keyword>
<dbReference type="GO" id="GO:0008982">
    <property type="term" value="F:protein-N(PI)-phosphohistidine-sugar phosphotransferase activity"/>
    <property type="evidence" value="ECO:0007669"/>
    <property type="project" value="InterPro"/>
</dbReference>
<evidence type="ECO:0000313" key="10">
    <source>
        <dbReference type="Proteomes" id="UP000190105"/>
    </source>
</evidence>
<dbReference type="GO" id="GO:0016301">
    <property type="term" value="F:kinase activity"/>
    <property type="evidence" value="ECO:0007669"/>
    <property type="project" value="UniProtKB-KW"/>
</dbReference>
<comment type="subcellular location">
    <subcellularLocation>
        <location evidence="1">Cytoplasm</location>
    </subcellularLocation>
</comment>
<evidence type="ECO:0000256" key="5">
    <source>
        <dbReference type="ARBA" id="ARBA00022679"/>
    </source>
</evidence>
<keyword evidence="5" id="KW-0808">Transferase</keyword>